<feature type="transmembrane region" description="Helical" evidence="7">
    <location>
        <begin position="95"/>
        <end position="119"/>
    </location>
</feature>
<reference evidence="8" key="1">
    <citation type="submission" date="2018-05" db="EMBL/GenBank/DDBJ databases">
        <authorList>
            <person name="Lanie J.A."/>
            <person name="Ng W.-L."/>
            <person name="Kazmierczak K.M."/>
            <person name="Andrzejewski T.M."/>
            <person name="Davidsen T.M."/>
            <person name="Wayne K.J."/>
            <person name="Tettelin H."/>
            <person name="Glass J.I."/>
            <person name="Rusch D."/>
            <person name="Podicherti R."/>
            <person name="Tsui H.-C.T."/>
            <person name="Winkler M.E."/>
        </authorList>
    </citation>
    <scope>NUCLEOTIDE SEQUENCE</scope>
</reference>
<dbReference type="GO" id="GO:0016020">
    <property type="term" value="C:membrane"/>
    <property type="evidence" value="ECO:0007669"/>
    <property type="project" value="UniProtKB-SubCell"/>
</dbReference>
<sequence length="308" mass="34709">MHTVLSITIPFFVIIFLGTLFRAKNIFDDNASKTLTRFAFFVTLPPFIFLNIVKSSNNNIFQWDFIVRFEIITILIFLSSLLLSKFLLNYKNREVSLFSLNASYPNYGYMGIPLSILAFGEKAAVPISIILFADTIVLLTLTSFFASNTGTKVYNNFFFILINMIKNPLLAAVLIGFIFVIFNIPIYPLIYKILNILSLAAPPTALFALGITLWNKVDMKFVQPIAVITIFKLLIHPFLIFCIFYFFPSSISPLWIKVAILCSCLPVAANVFAMAGYYETFVKQTSSAILVTTILSTVSVPIILYLLL</sequence>
<evidence type="ECO:0000256" key="7">
    <source>
        <dbReference type="SAM" id="Phobius"/>
    </source>
</evidence>
<dbReference type="GO" id="GO:0055085">
    <property type="term" value="P:transmembrane transport"/>
    <property type="evidence" value="ECO:0007669"/>
    <property type="project" value="InterPro"/>
</dbReference>
<name>A0A381RIV7_9ZZZZ</name>
<evidence type="ECO:0000256" key="3">
    <source>
        <dbReference type="ARBA" id="ARBA00022475"/>
    </source>
</evidence>
<evidence type="ECO:0000256" key="5">
    <source>
        <dbReference type="ARBA" id="ARBA00022989"/>
    </source>
</evidence>
<evidence type="ECO:0000256" key="2">
    <source>
        <dbReference type="ARBA" id="ARBA00022448"/>
    </source>
</evidence>
<feature type="transmembrane region" description="Helical" evidence="7">
    <location>
        <begin position="168"/>
        <end position="187"/>
    </location>
</feature>
<feature type="transmembrane region" description="Helical" evidence="7">
    <location>
        <begin position="6"/>
        <end position="23"/>
    </location>
</feature>
<feature type="transmembrane region" description="Helical" evidence="7">
    <location>
        <begin position="35"/>
        <end position="53"/>
    </location>
</feature>
<feature type="transmembrane region" description="Helical" evidence="7">
    <location>
        <begin position="254"/>
        <end position="275"/>
    </location>
</feature>
<evidence type="ECO:0000256" key="4">
    <source>
        <dbReference type="ARBA" id="ARBA00022692"/>
    </source>
</evidence>
<feature type="transmembrane region" description="Helical" evidence="7">
    <location>
        <begin position="65"/>
        <end position="83"/>
    </location>
</feature>
<evidence type="ECO:0000313" key="8">
    <source>
        <dbReference type="EMBL" id="SUZ91301.1"/>
    </source>
</evidence>
<dbReference type="InterPro" id="IPR004776">
    <property type="entry name" value="Mem_transp_PIN-like"/>
</dbReference>
<feature type="transmembrane region" description="Helical" evidence="7">
    <location>
        <begin position="193"/>
        <end position="214"/>
    </location>
</feature>
<feature type="transmembrane region" description="Helical" evidence="7">
    <location>
        <begin position="125"/>
        <end position="147"/>
    </location>
</feature>
<keyword evidence="4 7" id="KW-0812">Transmembrane</keyword>
<keyword evidence="5 7" id="KW-1133">Transmembrane helix</keyword>
<proteinExistence type="predicted"/>
<dbReference type="PANTHER" id="PTHR36838">
    <property type="entry name" value="AUXIN EFFLUX CARRIER FAMILY PROTEIN"/>
    <property type="match status" value="1"/>
</dbReference>
<evidence type="ECO:0008006" key="9">
    <source>
        <dbReference type="Google" id="ProtNLM"/>
    </source>
</evidence>
<dbReference type="Pfam" id="PF03547">
    <property type="entry name" value="Mem_trans"/>
    <property type="match status" value="1"/>
</dbReference>
<keyword evidence="6 7" id="KW-0472">Membrane</keyword>
<dbReference type="EMBL" id="UINC01001964">
    <property type="protein sequence ID" value="SUZ91301.1"/>
    <property type="molecule type" value="Genomic_DNA"/>
</dbReference>
<evidence type="ECO:0000256" key="1">
    <source>
        <dbReference type="ARBA" id="ARBA00004141"/>
    </source>
</evidence>
<keyword evidence="3" id="KW-1003">Cell membrane</keyword>
<protein>
    <recommendedName>
        <fullName evidence="9">Auxin efflux carrier</fullName>
    </recommendedName>
</protein>
<evidence type="ECO:0000256" key="6">
    <source>
        <dbReference type="ARBA" id="ARBA00023136"/>
    </source>
</evidence>
<feature type="transmembrane region" description="Helical" evidence="7">
    <location>
        <begin position="287"/>
        <end position="307"/>
    </location>
</feature>
<gene>
    <name evidence="8" type="ORF">METZ01_LOCUS44155</name>
</gene>
<dbReference type="AlphaFoldDB" id="A0A381RIV7"/>
<feature type="transmembrane region" description="Helical" evidence="7">
    <location>
        <begin position="226"/>
        <end position="248"/>
    </location>
</feature>
<accession>A0A381RIV7</accession>
<keyword evidence="2" id="KW-0813">Transport</keyword>
<organism evidence="8">
    <name type="scientific">marine metagenome</name>
    <dbReference type="NCBI Taxonomy" id="408172"/>
    <lineage>
        <taxon>unclassified sequences</taxon>
        <taxon>metagenomes</taxon>
        <taxon>ecological metagenomes</taxon>
    </lineage>
</organism>
<comment type="subcellular location">
    <subcellularLocation>
        <location evidence="1">Membrane</location>
        <topology evidence="1">Multi-pass membrane protein</topology>
    </subcellularLocation>
</comment>
<dbReference type="PANTHER" id="PTHR36838:SF3">
    <property type="entry name" value="TRANSPORTER AUXIN EFFLUX CARRIER EC FAMILY"/>
    <property type="match status" value="1"/>
</dbReference>